<organism evidence="1 2">
    <name type="scientific">Avena sativa</name>
    <name type="common">Oat</name>
    <dbReference type="NCBI Taxonomy" id="4498"/>
    <lineage>
        <taxon>Eukaryota</taxon>
        <taxon>Viridiplantae</taxon>
        <taxon>Streptophyta</taxon>
        <taxon>Embryophyta</taxon>
        <taxon>Tracheophyta</taxon>
        <taxon>Spermatophyta</taxon>
        <taxon>Magnoliopsida</taxon>
        <taxon>Liliopsida</taxon>
        <taxon>Poales</taxon>
        <taxon>Poaceae</taxon>
        <taxon>BOP clade</taxon>
        <taxon>Pooideae</taxon>
        <taxon>Poodae</taxon>
        <taxon>Poeae</taxon>
        <taxon>Poeae Chloroplast Group 1 (Aveneae type)</taxon>
        <taxon>Aveninae</taxon>
        <taxon>Avena</taxon>
    </lineage>
</organism>
<reference evidence="1" key="2">
    <citation type="submission" date="2025-09" db="UniProtKB">
        <authorList>
            <consortium name="EnsemblPlants"/>
        </authorList>
    </citation>
    <scope>IDENTIFICATION</scope>
</reference>
<reference evidence="1" key="1">
    <citation type="submission" date="2021-05" db="EMBL/GenBank/DDBJ databases">
        <authorList>
            <person name="Scholz U."/>
            <person name="Mascher M."/>
            <person name="Fiebig A."/>
        </authorList>
    </citation>
    <scope>NUCLEOTIDE SEQUENCE [LARGE SCALE GENOMIC DNA]</scope>
</reference>
<protein>
    <submittedName>
        <fullName evidence="1">Uncharacterized protein</fullName>
    </submittedName>
</protein>
<proteinExistence type="predicted"/>
<dbReference type="EnsemblPlants" id="AVESA.00010b.r2.4DG0747980.1">
    <property type="protein sequence ID" value="AVESA.00010b.r2.4DG0747980.1.CDS"/>
    <property type="gene ID" value="AVESA.00010b.r2.4DG0747980"/>
</dbReference>
<dbReference type="Proteomes" id="UP001732700">
    <property type="component" value="Chromosome 4D"/>
</dbReference>
<evidence type="ECO:0000313" key="2">
    <source>
        <dbReference type="Proteomes" id="UP001732700"/>
    </source>
</evidence>
<sequence length="176" mass="18539">MYSLRLATSSCSSTGLGFFALGRLGGKRGGGAAPAAGLLVAPAAAAAQGERRRSVSATPNAAAPVPGDQGVGMDPAKQPQQQQQQKPPPHAPAGNKENDRDDMHKTHGDVMTHSFGEGYSTRSDEEGFGGVYGQNDPVFNPGTEVHPNHPEYDRSQGSEVKEKEKARHLKDDKHAT</sequence>
<evidence type="ECO:0000313" key="1">
    <source>
        <dbReference type="EnsemblPlants" id="AVESA.00010b.r2.4DG0747980.1.CDS"/>
    </source>
</evidence>
<name>A0ACD5X7X7_AVESA</name>
<accession>A0ACD5X7X7</accession>
<keyword evidence="2" id="KW-1185">Reference proteome</keyword>